<dbReference type="Proteomes" id="UP001280581">
    <property type="component" value="Unassembled WGS sequence"/>
</dbReference>
<dbReference type="EMBL" id="WVTA01000001">
    <property type="protein sequence ID" value="KAK3216894.1"/>
    <property type="molecule type" value="Genomic_DNA"/>
</dbReference>
<keyword evidence="2" id="KW-1133">Transmembrane helix</keyword>
<evidence type="ECO:0000256" key="1">
    <source>
        <dbReference type="SAM" id="MobiDB-lite"/>
    </source>
</evidence>
<feature type="compositionally biased region" description="Basic and acidic residues" evidence="1">
    <location>
        <begin position="384"/>
        <end position="400"/>
    </location>
</feature>
<keyword evidence="4" id="KW-1185">Reference proteome</keyword>
<dbReference type="Gene3D" id="3.40.50.300">
    <property type="entry name" value="P-loop containing nucleotide triphosphate hydrolases"/>
    <property type="match status" value="1"/>
</dbReference>
<dbReference type="AlphaFoldDB" id="A0AAN6RN29"/>
<name>A0AAN6RN29_9PLEO</name>
<reference evidence="3 4" key="1">
    <citation type="submission" date="2021-02" db="EMBL/GenBank/DDBJ databases">
        <title>Genome assembly of Pseudopithomyces chartarum.</title>
        <authorList>
            <person name="Jauregui R."/>
            <person name="Singh J."/>
            <person name="Voisey C."/>
        </authorList>
    </citation>
    <scope>NUCLEOTIDE SEQUENCE [LARGE SCALE GENOMIC DNA]</scope>
    <source>
        <strain evidence="3 4">AGR01</strain>
    </source>
</reference>
<gene>
    <name evidence="3" type="ORF">GRF29_1g1304095</name>
</gene>
<protein>
    <submittedName>
        <fullName evidence="3">Uncharacterized protein</fullName>
    </submittedName>
</protein>
<evidence type="ECO:0000313" key="3">
    <source>
        <dbReference type="EMBL" id="KAK3216894.1"/>
    </source>
</evidence>
<keyword evidence="2" id="KW-0812">Transmembrane</keyword>
<comment type="caution">
    <text evidence="3">The sequence shown here is derived from an EMBL/GenBank/DDBJ whole genome shotgun (WGS) entry which is preliminary data.</text>
</comment>
<feature type="transmembrane region" description="Helical" evidence="2">
    <location>
        <begin position="268"/>
        <end position="288"/>
    </location>
</feature>
<dbReference type="Pfam" id="PF17784">
    <property type="entry name" value="Sulfotransfer_4"/>
    <property type="match status" value="1"/>
</dbReference>
<proteinExistence type="predicted"/>
<keyword evidence="2" id="KW-0472">Membrane</keyword>
<sequence>MQSPTAATFSLKDEFTLDKPNRHIDRLVQTKTMYKKVIVIAEKHIDLTEYSGLLQQLGLKVYDDAEALRRDHRQYWLEAAQAKDAGKPYEYADWNKLLGEYDAIVAHVAMPFAKELIDHRNISNYYTKVMVVTKSDPTTFFERGRSFLFNTVLPYFDTSGLGLLARIKGFNNTDLSHVDTIRSFVTGREQKFLALSSYDVKVVCDFLGAAAPLGSIKVAESAELLRLRHLSDHVGVHYISSLNQVLIALGLTMAALVMGYFFTPLASLAIPLVVASLLGLEMAIASSVKRNQERVAAPVPHIKNGYKVPARPAPPAFGATQAVAKPVAPHHKKPSPTRPNRFKPRGFNGRKANNAPVSAAQPRSQRPPVSVPGWGNVLETIQASDEKARVERDARNKASEGKPLGVWTEKHGTRYVKAVSEKKDGQE</sequence>
<organism evidence="3 4">
    <name type="scientific">Pseudopithomyces chartarum</name>
    <dbReference type="NCBI Taxonomy" id="1892770"/>
    <lineage>
        <taxon>Eukaryota</taxon>
        <taxon>Fungi</taxon>
        <taxon>Dikarya</taxon>
        <taxon>Ascomycota</taxon>
        <taxon>Pezizomycotina</taxon>
        <taxon>Dothideomycetes</taxon>
        <taxon>Pleosporomycetidae</taxon>
        <taxon>Pleosporales</taxon>
        <taxon>Massarineae</taxon>
        <taxon>Didymosphaeriaceae</taxon>
        <taxon>Pseudopithomyces</taxon>
    </lineage>
</organism>
<evidence type="ECO:0000256" key="2">
    <source>
        <dbReference type="SAM" id="Phobius"/>
    </source>
</evidence>
<feature type="region of interest" description="Disordered" evidence="1">
    <location>
        <begin position="322"/>
        <end position="407"/>
    </location>
</feature>
<dbReference type="InterPro" id="IPR040632">
    <property type="entry name" value="Sulfotransfer_4"/>
</dbReference>
<evidence type="ECO:0000313" key="4">
    <source>
        <dbReference type="Proteomes" id="UP001280581"/>
    </source>
</evidence>
<dbReference type="InterPro" id="IPR027417">
    <property type="entry name" value="P-loop_NTPase"/>
</dbReference>
<feature type="compositionally biased region" description="Basic residues" evidence="1">
    <location>
        <begin position="328"/>
        <end position="344"/>
    </location>
</feature>
<accession>A0AAN6RN29</accession>